<dbReference type="Pfam" id="PF02321">
    <property type="entry name" value="OEP"/>
    <property type="match status" value="2"/>
</dbReference>
<dbReference type="PANTHER" id="PTHR30203">
    <property type="entry name" value="OUTER MEMBRANE CATION EFFLUX PROTEIN"/>
    <property type="match status" value="1"/>
</dbReference>
<dbReference type="NCBIfam" id="TIGR01845">
    <property type="entry name" value="outer_NodT"/>
    <property type="match status" value="1"/>
</dbReference>
<comment type="subcellular location">
    <subcellularLocation>
        <location evidence="2">Cell membrane</location>
        <topology evidence="2">Lipid-anchor</topology>
    </subcellularLocation>
</comment>
<dbReference type="InterPro" id="IPR003423">
    <property type="entry name" value="OMP_efflux"/>
</dbReference>
<keyword evidence="2" id="KW-0812">Transmembrane</keyword>
<keyword evidence="4" id="KW-1185">Reference proteome</keyword>
<dbReference type="PROSITE" id="PS51257">
    <property type="entry name" value="PROKAR_LIPOPROTEIN"/>
    <property type="match status" value="1"/>
</dbReference>
<keyword evidence="2" id="KW-0449">Lipoprotein</keyword>
<sequence length="484" mass="52116">MMKQLTLTLIAAGVLSGCSMAPKYVRPDAPVAADYPQHAATAADQQQLVSELGWRNFFPDQRLQALIGRALENNRDLRVAALRIEEARALYNIQAADRLPHFDATATGNRGRTPASLSQTGTSVVGSNYQVGLSLASFELDFFGRVKSLSDAALASYLATEEARQAAQISLVAEVAKAYLAERAYTEQQELAQRTLESRSKAYDLAKQRFEVGASSALDLQQNQALMQTARVQQLAMARQRAQAWNALTLLVGQPLDGLPDPQPLSSQNIVTELPAGLPSDLLTQRPDIRSAEQTLLAANANIGAARAAFFPRISLTAGVGTASNTLDGLFESGSRAWSFTPQLVLPIFHAGANVANLNLTEVRKNIAVANYEKSIQTAFREVADALVARGLLEEQIDAQQQVQDAQAQRLKLADQRFENGIASSLDVLDAQRELFSAEQELVQARLLRLTNAVDLYRSLGGGILENTATAAAVPAAPVATPAQ</sequence>
<keyword evidence="2" id="KW-0564">Palmitate</keyword>
<evidence type="ECO:0000256" key="1">
    <source>
        <dbReference type="ARBA" id="ARBA00007613"/>
    </source>
</evidence>
<dbReference type="Gene3D" id="2.20.200.10">
    <property type="entry name" value="Outer membrane efflux proteins (OEP)"/>
    <property type="match status" value="1"/>
</dbReference>
<keyword evidence="2" id="KW-0472">Membrane</keyword>
<gene>
    <name evidence="3" type="ORF">GCM10007205_16980</name>
</gene>
<evidence type="ECO:0000313" key="3">
    <source>
        <dbReference type="EMBL" id="GGC08513.1"/>
    </source>
</evidence>
<evidence type="ECO:0000256" key="2">
    <source>
        <dbReference type="RuleBase" id="RU362097"/>
    </source>
</evidence>
<dbReference type="EMBL" id="BMCG01000003">
    <property type="protein sequence ID" value="GGC08513.1"/>
    <property type="molecule type" value="Genomic_DNA"/>
</dbReference>
<dbReference type="RefSeq" id="WP_308633594.1">
    <property type="nucleotide sequence ID" value="NZ_BMCG01000003.1"/>
</dbReference>
<dbReference type="SUPFAM" id="SSF56954">
    <property type="entry name" value="Outer membrane efflux proteins (OEP)"/>
    <property type="match status" value="1"/>
</dbReference>
<proteinExistence type="inferred from homology"/>
<dbReference type="GO" id="GO:0015562">
    <property type="term" value="F:efflux transmembrane transporter activity"/>
    <property type="evidence" value="ECO:0007669"/>
    <property type="project" value="InterPro"/>
</dbReference>
<evidence type="ECO:0000313" key="4">
    <source>
        <dbReference type="Proteomes" id="UP000620266"/>
    </source>
</evidence>
<comment type="similarity">
    <text evidence="1 2">Belongs to the outer membrane factor (OMF) (TC 1.B.17) family.</text>
</comment>
<organism evidence="3 4">
    <name type="scientific">Oxalicibacterium flavum</name>
    <dbReference type="NCBI Taxonomy" id="179467"/>
    <lineage>
        <taxon>Bacteria</taxon>
        <taxon>Pseudomonadati</taxon>
        <taxon>Pseudomonadota</taxon>
        <taxon>Betaproteobacteria</taxon>
        <taxon>Burkholderiales</taxon>
        <taxon>Oxalobacteraceae</taxon>
        <taxon>Oxalicibacterium</taxon>
    </lineage>
</organism>
<reference evidence="3" key="1">
    <citation type="journal article" date="2014" name="Int. J. Syst. Evol. Microbiol.">
        <title>Complete genome sequence of Corynebacterium casei LMG S-19264T (=DSM 44701T), isolated from a smear-ripened cheese.</title>
        <authorList>
            <consortium name="US DOE Joint Genome Institute (JGI-PGF)"/>
            <person name="Walter F."/>
            <person name="Albersmeier A."/>
            <person name="Kalinowski J."/>
            <person name="Ruckert C."/>
        </authorList>
    </citation>
    <scope>NUCLEOTIDE SEQUENCE</scope>
    <source>
        <strain evidence="3">CCM 7086</strain>
    </source>
</reference>
<comment type="caution">
    <text evidence="3">The sequence shown here is derived from an EMBL/GenBank/DDBJ whole genome shotgun (WGS) entry which is preliminary data.</text>
</comment>
<protein>
    <submittedName>
        <fullName evidence="3">Multidrug transporter</fullName>
    </submittedName>
</protein>
<dbReference type="Proteomes" id="UP000620266">
    <property type="component" value="Unassembled WGS sequence"/>
</dbReference>
<reference evidence="3" key="2">
    <citation type="submission" date="2020-09" db="EMBL/GenBank/DDBJ databases">
        <authorList>
            <person name="Sun Q."/>
            <person name="Sedlacek I."/>
        </authorList>
    </citation>
    <scope>NUCLEOTIDE SEQUENCE</scope>
    <source>
        <strain evidence="3">CCM 7086</strain>
    </source>
</reference>
<name>A0A8J2XXB4_9BURK</name>
<dbReference type="PANTHER" id="PTHR30203:SF32">
    <property type="entry name" value="CATION EFFLUX SYSTEM PROTEIN CUSC"/>
    <property type="match status" value="1"/>
</dbReference>
<dbReference type="InterPro" id="IPR010131">
    <property type="entry name" value="MdtP/NodT-like"/>
</dbReference>
<dbReference type="Gene3D" id="1.20.1600.10">
    <property type="entry name" value="Outer membrane efflux proteins (OEP)"/>
    <property type="match status" value="1"/>
</dbReference>
<dbReference type="GO" id="GO:0005886">
    <property type="term" value="C:plasma membrane"/>
    <property type="evidence" value="ECO:0007669"/>
    <property type="project" value="UniProtKB-SubCell"/>
</dbReference>
<dbReference type="AlphaFoldDB" id="A0A8J2XXB4"/>
<accession>A0A8J2XXB4</accession>
<keyword evidence="2" id="KW-1134">Transmembrane beta strand</keyword>